<dbReference type="InterPro" id="IPR009012">
    <property type="entry name" value="GrpE_head"/>
</dbReference>
<dbReference type="AlphaFoldDB" id="A0A6P6SFD5"/>
<dbReference type="PROSITE" id="PS00018">
    <property type="entry name" value="EF_HAND_1"/>
    <property type="match status" value="1"/>
</dbReference>
<dbReference type="GO" id="GO:0000774">
    <property type="term" value="F:adenyl-nucleotide exchange factor activity"/>
    <property type="evidence" value="ECO:0007669"/>
    <property type="project" value="InterPro"/>
</dbReference>
<comment type="subcellular location">
    <subcellularLocation>
        <location evidence="1 10">Mitochondrion matrix</location>
    </subcellularLocation>
</comment>
<reference evidence="14" key="2">
    <citation type="submission" date="2025-08" db="UniProtKB">
        <authorList>
            <consortium name="RefSeq"/>
        </authorList>
    </citation>
    <scope>IDENTIFICATION</scope>
    <source>
        <tissue evidence="14">Leaves</tissue>
    </source>
</reference>
<evidence type="ECO:0000256" key="10">
    <source>
        <dbReference type="RuleBase" id="RU000640"/>
    </source>
</evidence>
<organism evidence="13 14">
    <name type="scientific">Coffea arabica</name>
    <name type="common">Arabian coffee</name>
    <dbReference type="NCBI Taxonomy" id="13443"/>
    <lineage>
        <taxon>Eukaryota</taxon>
        <taxon>Viridiplantae</taxon>
        <taxon>Streptophyta</taxon>
        <taxon>Embryophyta</taxon>
        <taxon>Tracheophyta</taxon>
        <taxon>Spermatophyta</taxon>
        <taxon>Magnoliopsida</taxon>
        <taxon>eudicotyledons</taxon>
        <taxon>Gunneridae</taxon>
        <taxon>Pentapetalae</taxon>
        <taxon>asterids</taxon>
        <taxon>lamiids</taxon>
        <taxon>Gentianales</taxon>
        <taxon>Rubiaceae</taxon>
        <taxon>Ixoroideae</taxon>
        <taxon>Gardenieae complex</taxon>
        <taxon>Bertiereae - Coffeeae clade</taxon>
        <taxon>Coffeeae</taxon>
        <taxon>Coffea</taxon>
    </lineage>
</organism>
<evidence type="ECO:0000256" key="3">
    <source>
        <dbReference type="ARBA" id="ARBA00022723"/>
    </source>
</evidence>
<dbReference type="SUPFAM" id="SSF58014">
    <property type="entry name" value="Coiled-coil domain of nucleotide exchange factor GrpE"/>
    <property type="match status" value="1"/>
</dbReference>
<evidence type="ECO:0000256" key="11">
    <source>
        <dbReference type="RuleBase" id="RU004478"/>
    </source>
</evidence>
<dbReference type="PROSITE" id="PS01071">
    <property type="entry name" value="GRPE"/>
    <property type="match status" value="1"/>
</dbReference>
<dbReference type="GO" id="GO:0042803">
    <property type="term" value="F:protein homodimerization activity"/>
    <property type="evidence" value="ECO:0007669"/>
    <property type="project" value="InterPro"/>
</dbReference>
<evidence type="ECO:0000256" key="12">
    <source>
        <dbReference type="SAM" id="MobiDB-lite"/>
    </source>
</evidence>
<comment type="subunit">
    <text evidence="9">Probable component of the PAM complex, at least composed of SSC1 (mtHsp70), MGE1, TIM44, PAM16/TIM16, PAM17 and PAM18/TIM14. Interacts with SSQ1.</text>
</comment>
<dbReference type="Proteomes" id="UP001652660">
    <property type="component" value="Chromosome 7e"/>
</dbReference>
<keyword evidence="5" id="KW-0067">ATP-binding</keyword>
<dbReference type="GeneID" id="113690479"/>
<keyword evidence="6" id="KW-0809">Transit peptide</keyword>
<dbReference type="PANTHER" id="PTHR21237">
    <property type="entry name" value="GRPE PROTEIN"/>
    <property type="match status" value="1"/>
</dbReference>
<dbReference type="HAMAP" id="MF_01151">
    <property type="entry name" value="GrpE"/>
    <property type="match status" value="1"/>
</dbReference>
<feature type="compositionally biased region" description="Polar residues" evidence="12">
    <location>
        <begin position="129"/>
        <end position="142"/>
    </location>
</feature>
<dbReference type="InterPro" id="IPR000740">
    <property type="entry name" value="GrpE"/>
</dbReference>
<dbReference type="GO" id="GO:0006457">
    <property type="term" value="P:protein folding"/>
    <property type="evidence" value="ECO:0007669"/>
    <property type="project" value="InterPro"/>
</dbReference>
<dbReference type="GO" id="GO:0046872">
    <property type="term" value="F:metal ion binding"/>
    <property type="evidence" value="ECO:0007669"/>
    <property type="project" value="UniProtKB-KW"/>
</dbReference>
<accession>A0A6P6SFD5</accession>
<dbReference type="Pfam" id="PF01025">
    <property type="entry name" value="GrpE"/>
    <property type="match status" value="1"/>
</dbReference>
<dbReference type="OrthoDB" id="201635at2759"/>
<dbReference type="FunFam" id="3.90.20.20:FF:000005">
    <property type="entry name" value="GrpE protein homolog"/>
    <property type="match status" value="1"/>
</dbReference>
<dbReference type="GO" id="GO:0051087">
    <property type="term" value="F:protein-folding chaperone binding"/>
    <property type="evidence" value="ECO:0007669"/>
    <property type="project" value="InterPro"/>
</dbReference>
<keyword evidence="8 10" id="KW-0143">Chaperone</keyword>
<evidence type="ECO:0000256" key="4">
    <source>
        <dbReference type="ARBA" id="ARBA00022741"/>
    </source>
</evidence>
<keyword evidence="3" id="KW-0479">Metal-binding</keyword>
<dbReference type="PRINTS" id="PR00773">
    <property type="entry name" value="GRPEPROTEIN"/>
</dbReference>
<dbReference type="GO" id="GO:0005524">
    <property type="term" value="F:ATP binding"/>
    <property type="evidence" value="ECO:0007669"/>
    <property type="project" value="UniProtKB-KW"/>
</dbReference>
<evidence type="ECO:0000256" key="8">
    <source>
        <dbReference type="ARBA" id="ARBA00023186"/>
    </source>
</evidence>
<evidence type="ECO:0000313" key="14">
    <source>
        <dbReference type="RefSeq" id="XP_027064197.1"/>
    </source>
</evidence>
<reference evidence="13" key="1">
    <citation type="journal article" date="2025" name="Foods">
        <title>Unveiling the Microbial Signatures of Arabica Coffee Cherries: Insights into Ripeness Specific Diversity, Functional Traits, and Implications for Quality and Safety.</title>
        <authorList>
            <consortium name="RefSeq"/>
            <person name="Tenea G.N."/>
            <person name="Cifuentes V."/>
            <person name="Reyes P."/>
            <person name="Cevallos-Vallejos M."/>
        </authorList>
    </citation>
    <scope>NUCLEOTIDE SEQUENCE [LARGE SCALE GENOMIC DNA]</scope>
</reference>
<dbReference type="GO" id="GO:0001405">
    <property type="term" value="C:PAM complex, Tim23 associated import motor"/>
    <property type="evidence" value="ECO:0007669"/>
    <property type="project" value="TreeGrafter"/>
</dbReference>
<name>A0A6P6SFD5_COFAR</name>
<keyword evidence="13" id="KW-1185">Reference proteome</keyword>
<comment type="function">
    <text evidence="10">Essential component of the PAM complex, a complex required for the translocation of transit peptide-containing proteins from the inner membrane into the mitochondrial matrix in an ATP-dependent manner.</text>
</comment>
<comment type="similarity">
    <text evidence="2 11">Belongs to the GrpE family.</text>
</comment>
<dbReference type="InterPro" id="IPR018247">
    <property type="entry name" value="EF_Hand_1_Ca_BS"/>
</dbReference>
<dbReference type="Gene3D" id="2.30.22.10">
    <property type="entry name" value="Head domain of nucleotide exchange factor GrpE"/>
    <property type="match status" value="1"/>
</dbReference>
<dbReference type="CDD" id="cd00446">
    <property type="entry name" value="GrpE"/>
    <property type="match status" value="1"/>
</dbReference>
<keyword evidence="7 10" id="KW-0496">Mitochondrion</keyword>
<keyword evidence="4" id="KW-0547">Nucleotide-binding</keyword>
<evidence type="ECO:0000256" key="7">
    <source>
        <dbReference type="ARBA" id="ARBA00023128"/>
    </source>
</evidence>
<evidence type="ECO:0000313" key="13">
    <source>
        <dbReference type="Proteomes" id="UP001652660"/>
    </source>
</evidence>
<gene>
    <name evidence="14" type="primary">LOC113690479</name>
</gene>
<dbReference type="RefSeq" id="XP_027064197.1">
    <property type="nucleotide sequence ID" value="XM_027208396.2"/>
</dbReference>
<protein>
    <recommendedName>
        <fullName evidence="10">GrpE protein homolog</fullName>
    </recommendedName>
</protein>
<dbReference type="GO" id="GO:0030150">
    <property type="term" value="P:protein import into mitochondrial matrix"/>
    <property type="evidence" value="ECO:0007669"/>
    <property type="project" value="TreeGrafter"/>
</dbReference>
<dbReference type="GO" id="GO:0051082">
    <property type="term" value="F:unfolded protein binding"/>
    <property type="evidence" value="ECO:0007669"/>
    <property type="project" value="TreeGrafter"/>
</dbReference>
<dbReference type="FunFam" id="2.30.22.10:FF:000002">
    <property type="entry name" value="GrpE protein homolog"/>
    <property type="match status" value="1"/>
</dbReference>
<dbReference type="InterPro" id="IPR013805">
    <property type="entry name" value="GrpE_CC"/>
</dbReference>
<sequence length="355" mass="39255">MLVSRIAARSSRTMVTQCRNSLLLLARQEQPFVPIPSSQCHSLIEPRNKVVSGQVALLHRSFLNGSPFQLFGFSSSASPQHNEKDTAQPGAENGSDAAAAGTSTETEVHDKTEASASTDSQVKDEKDVSGSNVEPNSNTSQSVKRRRRKTKWFSFSNSDSDSDSEGDLSRDDLVKLVAEKEEQLKIKHEELQKLQDKALRTYADMQNSMDRTKRDAENLKKFAVQDFAKNLLDVADNLSRASLAVKDNFLKIDASKDAVGAVPLLKTLLQGVEMTEKQLAEVFKKYGLQKYDPVDEEFDPHRHNAVFQVPDPSKPPNTVAVVLKAGYTLHDRVIRPAEVGVTRAVENDAEQSSET</sequence>
<dbReference type="PANTHER" id="PTHR21237:SF23">
    <property type="entry name" value="GRPE PROTEIN HOMOLOG, MITOCHONDRIAL"/>
    <property type="match status" value="1"/>
</dbReference>
<evidence type="ECO:0000256" key="6">
    <source>
        <dbReference type="ARBA" id="ARBA00022946"/>
    </source>
</evidence>
<evidence type="ECO:0000256" key="1">
    <source>
        <dbReference type="ARBA" id="ARBA00004305"/>
    </source>
</evidence>
<feature type="region of interest" description="Disordered" evidence="12">
    <location>
        <begin position="74"/>
        <end position="149"/>
    </location>
</feature>
<evidence type="ECO:0000256" key="9">
    <source>
        <dbReference type="ARBA" id="ARBA00063669"/>
    </source>
</evidence>
<dbReference type="Gene3D" id="3.90.20.20">
    <property type="match status" value="1"/>
</dbReference>
<evidence type="ECO:0000256" key="5">
    <source>
        <dbReference type="ARBA" id="ARBA00022840"/>
    </source>
</evidence>
<dbReference type="SUPFAM" id="SSF51064">
    <property type="entry name" value="Head domain of nucleotide exchange factor GrpE"/>
    <property type="match status" value="1"/>
</dbReference>
<evidence type="ECO:0000256" key="2">
    <source>
        <dbReference type="ARBA" id="ARBA00009054"/>
    </source>
</evidence>
<proteinExistence type="inferred from homology"/>